<evidence type="ECO:0000256" key="1">
    <source>
        <dbReference type="SAM" id="MobiDB-lite"/>
    </source>
</evidence>
<evidence type="ECO:0000256" key="2">
    <source>
        <dbReference type="SAM" id="Phobius"/>
    </source>
</evidence>
<evidence type="ECO:0000313" key="3">
    <source>
        <dbReference type="EMBL" id="KAE9403091.1"/>
    </source>
</evidence>
<gene>
    <name evidence="3" type="ORF">BT96DRAFT_917712</name>
</gene>
<keyword evidence="2" id="KW-0472">Membrane</keyword>
<dbReference type="AlphaFoldDB" id="A0A6A4HYJ7"/>
<keyword evidence="2" id="KW-1133">Transmembrane helix</keyword>
<evidence type="ECO:0000313" key="4">
    <source>
        <dbReference type="Proteomes" id="UP000799118"/>
    </source>
</evidence>
<accession>A0A6A4HYJ7</accession>
<organism evidence="3 4">
    <name type="scientific">Gymnopus androsaceus JB14</name>
    <dbReference type="NCBI Taxonomy" id="1447944"/>
    <lineage>
        <taxon>Eukaryota</taxon>
        <taxon>Fungi</taxon>
        <taxon>Dikarya</taxon>
        <taxon>Basidiomycota</taxon>
        <taxon>Agaricomycotina</taxon>
        <taxon>Agaricomycetes</taxon>
        <taxon>Agaricomycetidae</taxon>
        <taxon>Agaricales</taxon>
        <taxon>Marasmiineae</taxon>
        <taxon>Omphalotaceae</taxon>
        <taxon>Gymnopus</taxon>
    </lineage>
</organism>
<feature type="compositionally biased region" description="Polar residues" evidence="1">
    <location>
        <begin position="10"/>
        <end position="20"/>
    </location>
</feature>
<name>A0A6A4HYJ7_9AGAR</name>
<feature type="non-terminal residue" evidence="3">
    <location>
        <position position="71"/>
    </location>
</feature>
<reference evidence="3" key="1">
    <citation type="journal article" date="2019" name="Environ. Microbiol.">
        <title>Fungal ecological strategies reflected in gene transcription - a case study of two litter decomposers.</title>
        <authorList>
            <person name="Barbi F."/>
            <person name="Kohler A."/>
            <person name="Barry K."/>
            <person name="Baskaran P."/>
            <person name="Daum C."/>
            <person name="Fauchery L."/>
            <person name="Ihrmark K."/>
            <person name="Kuo A."/>
            <person name="LaButti K."/>
            <person name="Lipzen A."/>
            <person name="Morin E."/>
            <person name="Grigoriev I.V."/>
            <person name="Henrissat B."/>
            <person name="Lindahl B."/>
            <person name="Martin F."/>
        </authorList>
    </citation>
    <scope>NUCLEOTIDE SEQUENCE</scope>
    <source>
        <strain evidence="3">JB14</strain>
    </source>
</reference>
<feature type="transmembrane region" description="Helical" evidence="2">
    <location>
        <begin position="42"/>
        <end position="63"/>
    </location>
</feature>
<sequence>MLNIRLDSTRLGSASSVPGSSQCYNAPHSYTIAQRRYLVLQLSLRFSFALGFDLCVVIVAVRFESSNVVRT</sequence>
<keyword evidence="4" id="KW-1185">Reference proteome</keyword>
<dbReference type="EMBL" id="ML769428">
    <property type="protein sequence ID" value="KAE9403091.1"/>
    <property type="molecule type" value="Genomic_DNA"/>
</dbReference>
<proteinExistence type="predicted"/>
<feature type="region of interest" description="Disordered" evidence="1">
    <location>
        <begin position="1"/>
        <end position="20"/>
    </location>
</feature>
<protein>
    <submittedName>
        <fullName evidence="3">Uncharacterized protein</fullName>
    </submittedName>
</protein>
<keyword evidence="2" id="KW-0812">Transmembrane</keyword>
<dbReference type="Proteomes" id="UP000799118">
    <property type="component" value="Unassembled WGS sequence"/>
</dbReference>